<evidence type="ECO:0000313" key="2">
    <source>
        <dbReference type="EMBL" id="KRH93465.1"/>
    </source>
</evidence>
<evidence type="ECO:0000256" key="1">
    <source>
        <dbReference type="SAM" id="SignalP"/>
    </source>
</evidence>
<accession>A0A0R0LVQ2</accession>
<keyword evidence="3" id="KW-1185">Reference proteome</keyword>
<dbReference type="EMBL" id="LGUB01000328">
    <property type="protein sequence ID" value="KRH93465.1"/>
    <property type="molecule type" value="Genomic_DNA"/>
</dbReference>
<dbReference type="Proteomes" id="UP000051530">
    <property type="component" value="Unassembled WGS sequence"/>
</dbReference>
<feature type="signal peptide" evidence="1">
    <location>
        <begin position="1"/>
        <end position="16"/>
    </location>
</feature>
<protein>
    <submittedName>
        <fullName evidence="2">Uncharacterized protein</fullName>
    </submittedName>
</protein>
<name>A0A0R0LVQ2_9MICR</name>
<proteinExistence type="predicted"/>
<feature type="chain" id="PRO_5006398969" evidence="1">
    <location>
        <begin position="17"/>
        <end position="157"/>
    </location>
</feature>
<evidence type="ECO:0000313" key="3">
    <source>
        <dbReference type="Proteomes" id="UP000051530"/>
    </source>
</evidence>
<dbReference type="AlphaFoldDB" id="A0A0R0LVQ2"/>
<comment type="caution">
    <text evidence="2">The sequence shown here is derived from an EMBL/GenBank/DDBJ whole genome shotgun (WGS) entry which is preliminary data.</text>
</comment>
<organism evidence="2 3">
    <name type="scientific">Pseudoloma neurophilia</name>
    <dbReference type="NCBI Taxonomy" id="146866"/>
    <lineage>
        <taxon>Eukaryota</taxon>
        <taxon>Fungi</taxon>
        <taxon>Fungi incertae sedis</taxon>
        <taxon>Microsporidia</taxon>
        <taxon>Pseudoloma</taxon>
    </lineage>
</organism>
<reference evidence="2 3" key="1">
    <citation type="submission" date="2015-07" db="EMBL/GenBank/DDBJ databases">
        <title>The genome of Pseudoloma neurophilia, a relevant intracellular parasite of the zebrafish.</title>
        <authorList>
            <person name="Ndikumana S."/>
            <person name="Pelin A."/>
            <person name="Sanders J."/>
            <person name="Corradi N."/>
        </authorList>
    </citation>
    <scope>NUCLEOTIDE SEQUENCE [LARGE SCALE GENOMIC DNA]</scope>
    <source>
        <strain evidence="2 3">MK1</strain>
    </source>
</reference>
<keyword evidence="1" id="KW-0732">Signal</keyword>
<gene>
    <name evidence="2" type="ORF">M153_8590003450</name>
</gene>
<sequence>MFMIFLQLTSVFTTESLNSPENPMANIKILINEEDKISIEGVNNEFLDLDNFDGLEIYEKQLLSAIRNKIPESQETGTVFIRLQAQKLNNSGKECESNRYMDDLEKTITVIYDRNNLYIFDAEFYNDKLEEAIRSTKSLPVNIMKKSKFSYVIPRSE</sequence>
<dbReference type="VEuPathDB" id="MicrosporidiaDB:M153_8590003450"/>